<evidence type="ECO:0000313" key="2">
    <source>
        <dbReference type="EMBL" id="SES01208.1"/>
    </source>
</evidence>
<gene>
    <name evidence="2" type="ORF">SAMN04487944_11511</name>
</gene>
<keyword evidence="2" id="KW-0418">Kinase</keyword>
<accession>A0A1H9TW29</accession>
<keyword evidence="3" id="KW-1185">Reference proteome</keyword>
<keyword evidence="2" id="KW-0808">Transferase</keyword>
<reference evidence="2 3" key="1">
    <citation type="submission" date="2016-10" db="EMBL/GenBank/DDBJ databases">
        <authorList>
            <person name="de Groot N.N."/>
        </authorList>
    </citation>
    <scope>NUCLEOTIDE SEQUENCE [LARGE SCALE GENOMIC DNA]</scope>
    <source>
        <strain evidence="2 3">CGMCC 1.7727</strain>
    </source>
</reference>
<dbReference type="GO" id="GO:0004674">
    <property type="term" value="F:protein serine/threonine kinase activity"/>
    <property type="evidence" value="ECO:0007669"/>
    <property type="project" value="UniProtKB-KW"/>
</dbReference>
<dbReference type="AlphaFoldDB" id="A0A1H9TW29"/>
<protein>
    <submittedName>
        <fullName evidence="2">Serine/threonine protein kinase</fullName>
    </submittedName>
</protein>
<proteinExistence type="predicted"/>
<dbReference type="Pfam" id="PF00069">
    <property type="entry name" value="Pkinase"/>
    <property type="match status" value="1"/>
</dbReference>
<dbReference type="GO" id="GO:0005524">
    <property type="term" value="F:ATP binding"/>
    <property type="evidence" value="ECO:0007669"/>
    <property type="project" value="InterPro"/>
</dbReference>
<dbReference type="EMBL" id="FOGL01000015">
    <property type="protein sequence ID" value="SES01208.1"/>
    <property type="molecule type" value="Genomic_DNA"/>
</dbReference>
<keyword evidence="2" id="KW-0723">Serine/threonine-protein kinase</keyword>
<organism evidence="2 3">
    <name type="scientific">Gracilibacillus ureilyticus</name>
    <dbReference type="NCBI Taxonomy" id="531814"/>
    <lineage>
        <taxon>Bacteria</taxon>
        <taxon>Bacillati</taxon>
        <taxon>Bacillota</taxon>
        <taxon>Bacilli</taxon>
        <taxon>Bacillales</taxon>
        <taxon>Bacillaceae</taxon>
        <taxon>Gracilibacillus</taxon>
    </lineage>
</organism>
<evidence type="ECO:0000259" key="1">
    <source>
        <dbReference type="PROSITE" id="PS50011"/>
    </source>
</evidence>
<feature type="domain" description="Protein kinase" evidence="1">
    <location>
        <begin position="26"/>
        <end position="298"/>
    </location>
</feature>
<sequence length="298" mass="34707">MEKIKIDMVEFYLQSSHDFEWLKQMGEVFCVFDQQDSGNISFGVQKDGQKYFVKYAGAQPMEFSGNKEDAVDRLIQAVSVYESLKHPHLIKLLDHFSVKNGYVLVFDWFDGECLHSHWSFGGKAKYNNPMSPYYRFKRLDTEKRLKALDAIYNFHNHVEANKYVAVDFYDGSILYNFQKDEIKLCDIDFYRKKPAINDIGTYFWGSTRLKSPEEYELGAPIDSKTNVFNLGAMAFCLLGGELDRSFSKWEANLGLYEVAMKAVEEDRMRRYATVEAFYEAWKFKKEAFTKTVGKGVKE</sequence>
<dbReference type="PROSITE" id="PS50011">
    <property type="entry name" value="PROTEIN_KINASE_DOM"/>
    <property type="match status" value="1"/>
</dbReference>
<dbReference type="Proteomes" id="UP000199687">
    <property type="component" value="Unassembled WGS sequence"/>
</dbReference>
<dbReference type="InterPro" id="IPR000719">
    <property type="entry name" value="Prot_kinase_dom"/>
</dbReference>
<name>A0A1H9TW29_9BACI</name>
<evidence type="ECO:0000313" key="3">
    <source>
        <dbReference type="Proteomes" id="UP000199687"/>
    </source>
</evidence>
<dbReference type="STRING" id="531814.SAMN04487944_11511"/>
<dbReference type="Gene3D" id="1.10.510.10">
    <property type="entry name" value="Transferase(Phosphotransferase) domain 1"/>
    <property type="match status" value="1"/>
</dbReference>
<dbReference type="InterPro" id="IPR011009">
    <property type="entry name" value="Kinase-like_dom_sf"/>
</dbReference>
<dbReference type="SUPFAM" id="SSF56112">
    <property type="entry name" value="Protein kinase-like (PK-like)"/>
    <property type="match status" value="1"/>
</dbReference>
<dbReference type="Gene3D" id="3.30.200.20">
    <property type="entry name" value="Phosphorylase Kinase, domain 1"/>
    <property type="match status" value="1"/>
</dbReference>